<dbReference type="PANTHER" id="PTHR33116:SF76">
    <property type="entry name" value="DUF4283 DOMAIN-CONTAINING PROTEIN"/>
    <property type="match status" value="1"/>
</dbReference>
<dbReference type="InterPro" id="IPR000477">
    <property type="entry name" value="RT_dom"/>
</dbReference>
<name>A0AAW2JLP5_9LAMI</name>
<dbReference type="PANTHER" id="PTHR33116">
    <property type="entry name" value="REVERSE TRANSCRIPTASE ZINC-BINDING DOMAIN-CONTAINING PROTEIN-RELATED-RELATED"/>
    <property type="match status" value="1"/>
</dbReference>
<sequence>MQLILHLLIDYSQNAFVPGRSISDNILLAQELLAGYNQAKLPPRCTIKVDLKKAYDSVEWDFLIEVLKLFNFPPKFIGWIEQCVTTASSPYLLMVPYTASFRVPVDFDRVILCHPTYSSWLWRSGNTLLRYRVQNASDFQHHWKCLTVNPAKSQIILSRAAQQDKQQMLDLLGFQEGLTLLIKSVLCTLHAYWASVFILPKGIIKIIEARIRKFLWQGSTGRGYAKVAWEQVCKTKEEGGLGIRRITVTNQALMLKHLWKLYKWIEARFGLNGFCNIVFATPQSGHSRVHQDPGGGKKMLKLRPILKSGLIYKVRNGDSFKLWKDIWHEHGPLCISYPRGPTTTGLPIYASLSSVLLNGQWHWPLPN</sequence>
<feature type="domain" description="Reverse transcriptase" evidence="1">
    <location>
        <begin position="8"/>
        <end position="84"/>
    </location>
</feature>
<comment type="caution">
    <text evidence="2">The sequence shown here is derived from an EMBL/GenBank/DDBJ whole genome shotgun (WGS) entry which is preliminary data.</text>
</comment>
<organism evidence="2">
    <name type="scientific">Sesamum calycinum</name>
    <dbReference type="NCBI Taxonomy" id="2727403"/>
    <lineage>
        <taxon>Eukaryota</taxon>
        <taxon>Viridiplantae</taxon>
        <taxon>Streptophyta</taxon>
        <taxon>Embryophyta</taxon>
        <taxon>Tracheophyta</taxon>
        <taxon>Spermatophyta</taxon>
        <taxon>Magnoliopsida</taxon>
        <taxon>eudicotyledons</taxon>
        <taxon>Gunneridae</taxon>
        <taxon>Pentapetalae</taxon>
        <taxon>asterids</taxon>
        <taxon>lamiids</taxon>
        <taxon>Lamiales</taxon>
        <taxon>Pedaliaceae</taxon>
        <taxon>Sesamum</taxon>
    </lineage>
</organism>
<protein>
    <submittedName>
        <fullName evidence="2">Mitochondrial protein</fullName>
    </submittedName>
</protein>
<dbReference type="Pfam" id="PF00078">
    <property type="entry name" value="RVT_1"/>
    <property type="match status" value="1"/>
</dbReference>
<reference evidence="2" key="2">
    <citation type="journal article" date="2024" name="Plant">
        <title>Genomic evolution and insights into agronomic trait innovations of Sesamum species.</title>
        <authorList>
            <person name="Miao H."/>
            <person name="Wang L."/>
            <person name="Qu L."/>
            <person name="Liu H."/>
            <person name="Sun Y."/>
            <person name="Le M."/>
            <person name="Wang Q."/>
            <person name="Wei S."/>
            <person name="Zheng Y."/>
            <person name="Lin W."/>
            <person name="Duan Y."/>
            <person name="Cao H."/>
            <person name="Xiong S."/>
            <person name="Wang X."/>
            <person name="Wei L."/>
            <person name="Li C."/>
            <person name="Ma Q."/>
            <person name="Ju M."/>
            <person name="Zhao R."/>
            <person name="Li G."/>
            <person name="Mu C."/>
            <person name="Tian Q."/>
            <person name="Mei H."/>
            <person name="Zhang T."/>
            <person name="Gao T."/>
            <person name="Zhang H."/>
        </authorList>
    </citation>
    <scope>NUCLEOTIDE SEQUENCE</scope>
    <source>
        <strain evidence="2">KEN8</strain>
    </source>
</reference>
<dbReference type="AlphaFoldDB" id="A0AAW2JLP5"/>
<evidence type="ECO:0000259" key="1">
    <source>
        <dbReference type="Pfam" id="PF00078"/>
    </source>
</evidence>
<dbReference type="EMBL" id="JACGWM010001039">
    <property type="protein sequence ID" value="KAL0295430.1"/>
    <property type="molecule type" value="Genomic_DNA"/>
</dbReference>
<gene>
    <name evidence="2" type="ORF">Scaly_3103800</name>
</gene>
<evidence type="ECO:0000313" key="2">
    <source>
        <dbReference type="EMBL" id="KAL0295430.1"/>
    </source>
</evidence>
<reference evidence="2" key="1">
    <citation type="submission" date="2020-06" db="EMBL/GenBank/DDBJ databases">
        <authorList>
            <person name="Li T."/>
            <person name="Hu X."/>
            <person name="Zhang T."/>
            <person name="Song X."/>
            <person name="Zhang H."/>
            <person name="Dai N."/>
            <person name="Sheng W."/>
            <person name="Hou X."/>
            <person name="Wei L."/>
        </authorList>
    </citation>
    <scope>NUCLEOTIDE SEQUENCE</scope>
    <source>
        <strain evidence="2">KEN8</strain>
        <tissue evidence="2">Leaf</tissue>
    </source>
</reference>
<accession>A0AAW2JLP5</accession>
<proteinExistence type="predicted"/>